<dbReference type="InterPro" id="IPR001296">
    <property type="entry name" value="Glyco_trans_1"/>
</dbReference>
<dbReference type="STRING" id="569882.SAMN04490248_101295"/>
<dbReference type="PANTHER" id="PTHR46401:SF2">
    <property type="entry name" value="GLYCOSYLTRANSFERASE WBBK-RELATED"/>
    <property type="match status" value="1"/>
</dbReference>
<dbReference type="Pfam" id="PF00534">
    <property type="entry name" value="Glycos_transf_1"/>
    <property type="match status" value="1"/>
</dbReference>
<protein>
    <submittedName>
        <fullName evidence="3">Glycosyltransferase involved in cell wall bisynthesis</fullName>
    </submittedName>
</protein>
<sequence>MRKHVSRDLTGHAASDPKPARIIDLSRLIRRTGRRPTGVDRVELAYLRFVIGRAEPAFGLVRTRLGYVLLDRAGLRDLLARFTGAQEWGPADRLARAMRIDPGQRRAESDLRRLCTARCLPSGLKRMLRRNLPRGAVYYNVGHSNLTRRVLRALKDGAQASIVVFLHDTIPLDHPQYQRPESEPRLRKILHQVSVHADLLLCNSEATRTNLIRHLGAEGRVPPVYAAHLGVDLDCSENGNNATVPHISAPYFLCLGTIEPRKNHAFLLDLWDRMAAERGVEDLPHLVICGRRGWCAPAFFERLDSNPLRGRVIHEFGGLSDGAVRGLLRNARGLLFPSLAEGFGLPPVEAAALGIPVICNDLPVLREILGDIPIYATVSDSYLWERKIRDLTEETRSRSGPCSRTGFSAPRWEDHFKTVLSVT</sequence>
<dbReference type="CDD" id="cd03809">
    <property type="entry name" value="GT4_MtfB-like"/>
    <property type="match status" value="1"/>
</dbReference>
<dbReference type="EMBL" id="FODS01000001">
    <property type="protein sequence ID" value="SEO08595.1"/>
    <property type="molecule type" value="Genomic_DNA"/>
</dbReference>
<evidence type="ECO:0000259" key="2">
    <source>
        <dbReference type="Pfam" id="PF00534"/>
    </source>
</evidence>
<evidence type="ECO:0000313" key="4">
    <source>
        <dbReference type="Proteomes" id="UP000198893"/>
    </source>
</evidence>
<reference evidence="3 4" key="1">
    <citation type="submission" date="2016-10" db="EMBL/GenBank/DDBJ databases">
        <authorList>
            <person name="de Groot N.N."/>
        </authorList>
    </citation>
    <scope>NUCLEOTIDE SEQUENCE [LARGE SCALE GENOMIC DNA]</scope>
    <source>
        <strain evidence="3 4">DSM 27842</strain>
    </source>
</reference>
<evidence type="ECO:0000256" key="1">
    <source>
        <dbReference type="ARBA" id="ARBA00022679"/>
    </source>
</evidence>
<gene>
    <name evidence="3" type="ORF">SAMN04490248_101295</name>
</gene>
<keyword evidence="1 3" id="KW-0808">Transferase</keyword>
<feature type="domain" description="Glycosyl transferase family 1" evidence="2">
    <location>
        <begin position="250"/>
        <end position="371"/>
    </location>
</feature>
<dbReference type="PANTHER" id="PTHR46401">
    <property type="entry name" value="GLYCOSYLTRANSFERASE WBBK-RELATED"/>
    <property type="match status" value="1"/>
</dbReference>
<dbReference type="SUPFAM" id="SSF53756">
    <property type="entry name" value="UDP-Glycosyltransferase/glycogen phosphorylase"/>
    <property type="match status" value="1"/>
</dbReference>
<accession>A0A1H8LU12</accession>
<evidence type="ECO:0000313" key="3">
    <source>
        <dbReference type="EMBL" id="SEO08595.1"/>
    </source>
</evidence>
<dbReference type="Proteomes" id="UP000198893">
    <property type="component" value="Unassembled WGS sequence"/>
</dbReference>
<name>A0A1H8LU12_9RHOB</name>
<organism evidence="3 4">
    <name type="scientific">Salinihabitans flavidus</name>
    <dbReference type="NCBI Taxonomy" id="569882"/>
    <lineage>
        <taxon>Bacteria</taxon>
        <taxon>Pseudomonadati</taxon>
        <taxon>Pseudomonadota</taxon>
        <taxon>Alphaproteobacteria</taxon>
        <taxon>Rhodobacterales</taxon>
        <taxon>Roseobacteraceae</taxon>
        <taxon>Salinihabitans</taxon>
    </lineage>
</organism>
<dbReference type="AlphaFoldDB" id="A0A1H8LU12"/>
<dbReference type="GO" id="GO:0016757">
    <property type="term" value="F:glycosyltransferase activity"/>
    <property type="evidence" value="ECO:0007669"/>
    <property type="project" value="InterPro"/>
</dbReference>
<keyword evidence="4" id="KW-1185">Reference proteome</keyword>
<dbReference type="Gene3D" id="3.40.50.2000">
    <property type="entry name" value="Glycogen Phosphorylase B"/>
    <property type="match status" value="1"/>
</dbReference>
<proteinExistence type="predicted"/>